<dbReference type="InterPro" id="IPR058594">
    <property type="entry name" value="PB1-like_dom_pln"/>
</dbReference>
<protein>
    <submittedName>
        <fullName evidence="4">Uncharacterized protein LOC105851929</fullName>
    </submittedName>
</protein>
<accession>A0A1S3E4S2</accession>
<evidence type="ECO:0000313" key="4">
    <source>
        <dbReference type="RefSeq" id="XP_012570379.1"/>
    </source>
</evidence>
<evidence type="ECO:0000259" key="2">
    <source>
        <dbReference type="Pfam" id="PF26130"/>
    </source>
</evidence>
<evidence type="ECO:0000256" key="1">
    <source>
        <dbReference type="SAM" id="MobiDB-lite"/>
    </source>
</evidence>
<organism evidence="3 4">
    <name type="scientific">Cicer arietinum</name>
    <name type="common">Chickpea</name>
    <name type="synonym">Garbanzo</name>
    <dbReference type="NCBI Taxonomy" id="3827"/>
    <lineage>
        <taxon>Eukaryota</taxon>
        <taxon>Viridiplantae</taxon>
        <taxon>Streptophyta</taxon>
        <taxon>Embryophyta</taxon>
        <taxon>Tracheophyta</taxon>
        <taxon>Spermatophyta</taxon>
        <taxon>Magnoliopsida</taxon>
        <taxon>eudicotyledons</taxon>
        <taxon>Gunneridae</taxon>
        <taxon>Pentapetalae</taxon>
        <taxon>rosids</taxon>
        <taxon>fabids</taxon>
        <taxon>Fabales</taxon>
        <taxon>Fabaceae</taxon>
        <taxon>Papilionoideae</taxon>
        <taxon>50 kb inversion clade</taxon>
        <taxon>NPAAA clade</taxon>
        <taxon>Hologalegina</taxon>
        <taxon>IRL clade</taxon>
        <taxon>Cicereae</taxon>
        <taxon>Cicer</taxon>
    </lineage>
</organism>
<dbReference type="Proteomes" id="UP000087171">
    <property type="component" value="Chromosome Ca4"/>
</dbReference>
<feature type="compositionally biased region" description="Basic and acidic residues" evidence="1">
    <location>
        <begin position="158"/>
        <end position="168"/>
    </location>
</feature>
<gene>
    <name evidence="4" type="primary">LOC105851929</name>
</gene>
<dbReference type="PaxDb" id="3827-XP_004488216.1"/>
<feature type="region of interest" description="Disordered" evidence="1">
    <location>
        <begin position="217"/>
        <end position="239"/>
    </location>
</feature>
<keyword evidence="3" id="KW-1185">Reference proteome</keyword>
<dbReference type="RefSeq" id="XP_012570379.1">
    <property type="nucleotide sequence ID" value="XM_012714925.1"/>
</dbReference>
<dbReference type="Pfam" id="PF26130">
    <property type="entry name" value="PB1-like"/>
    <property type="match status" value="1"/>
</dbReference>
<sequence>MFIGAQVDEMNWSWDVDLMSHMQMTKLVKSLGYMSIKCLRYQHPKYLFTCELRPLNNDDDVVKFVEDVKVFNVIDVFVEHYIDNSIISDDCPIQEPVEAEKLQGEGEQVQTKPVQAEVVQTEPDQSEPESVQTEPDQPDSEPVQTEPDQPDFELVQTEQDKPESEAVHGENYLSEEDEDYIANSEDEDDDMGEFYEGEDWDWISEIPTEIFVNVVSDENSSERHANPKGNPGPSSATDFEENYVNYDDLDTPPGSEVDEEDVRKFLKFNLPENGDEVRFELGLKFNTKELVKNIIKDFAMETKKNLYFKKNDGKRIIVRCEPEFPFYMRITKRTSNEY</sequence>
<feature type="domain" description="PB1-like" evidence="2">
    <location>
        <begin position="12"/>
        <end position="80"/>
    </location>
</feature>
<proteinExistence type="predicted"/>
<reference evidence="3" key="1">
    <citation type="journal article" date="2013" name="Nat. Biotechnol.">
        <title>Draft genome sequence of chickpea (Cicer arietinum) provides a resource for trait improvement.</title>
        <authorList>
            <person name="Varshney R.K."/>
            <person name="Song C."/>
            <person name="Saxena R.K."/>
            <person name="Azam S."/>
            <person name="Yu S."/>
            <person name="Sharpe A.G."/>
            <person name="Cannon S."/>
            <person name="Baek J."/>
            <person name="Rosen B.D."/>
            <person name="Tar'an B."/>
            <person name="Millan T."/>
            <person name="Zhang X."/>
            <person name="Ramsay L.D."/>
            <person name="Iwata A."/>
            <person name="Wang Y."/>
            <person name="Nelson W."/>
            <person name="Farmer A.D."/>
            <person name="Gaur P.M."/>
            <person name="Soderlund C."/>
            <person name="Penmetsa R.V."/>
            <person name="Xu C."/>
            <person name="Bharti A.K."/>
            <person name="He W."/>
            <person name="Winter P."/>
            <person name="Zhao S."/>
            <person name="Hane J.K."/>
            <person name="Carrasquilla-Garcia N."/>
            <person name="Condie J.A."/>
            <person name="Upadhyaya H.D."/>
            <person name="Luo M.C."/>
            <person name="Thudi M."/>
            <person name="Gowda C.L."/>
            <person name="Singh N.P."/>
            <person name="Lichtenzveig J."/>
            <person name="Gali K.K."/>
            <person name="Rubio J."/>
            <person name="Nadarajan N."/>
            <person name="Dolezel J."/>
            <person name="Bansal K.C."/>
            <person name="Xu X."/>
            <person name="Edwards D."/>
            <person name="Zhang G."/>
            <person name="Kahl G."/>
            <person name="Gil J."/>
            <person name="Singh K.B."/>
            <person name="Datta S.K."/>
            <person name="Jackson S.A."/>
            <person name="Wang J."/>
            <person name="Cook D.R."/>
        </authorList>
    </citation>
    <scope>NUCLEOTIDE SEQUENCE [LARGE SCALE GENOMIC DNA]</scope>
    <source>
        <strain evidence="3">cv. CDC Frontier</strain>
    </source>
</reference>
<dbReference type="OrthoDB" id="1435385at2759"/>
<dbReference type="AlphaFoldDB" id="A0A1S3E4S2"/>
<reference evidence="4" key="2">
    <citation type="submission" date="2025-08" db="UniProtKB">
        <authorList>
            <consortium name="RefSeq"/>
        </authorList>
    </citation>
    <scope>IDENTIFICATION</scope>
    <source>
        <tissue evidence="4">Etiolated seedlings</tissue>
    </source>
</reference>
<evidence type="ECO:0000313" key="3">
    <source>
        <dbReference type="Proteomes" id="UP000087171"/>
    </source>
</evidence>
<name>A0A1S3E4S2_CICAR</name>
<feature type="region of interest" description="Disordered" evidence="1">
    <location>
        <begin position="103"/>
        <end position="179"/>
    </location>
</feature>